<proteinExistence type="predicted"/>
<evidence type="ECO:0000313" key="1">
    <source>
        <dbReference type="EMBL" id="GAA57307.1"/>
    </source>
</evidence>
<reference evidence="1" key="1">
    <citation type="journal article" date="2011" name="Genome Biol.">
        <title>The draft genome of the carcinogenic human liver fluke Clonorchis sinensis.</title>
        <authorList>
            <person name="Wang X."/>
            <person name="Chen W."/>
            <person name="Huang Y."/>
            <person name="Sun J."/>
            <person name="Men J."/>
            <person name="Liu H."/>
            <person name="Luo F."/>
            <person name="Guo L."/>
            <person name="Lv X."/>
            <person name="Deng C."/>
            <person name="Zhou C."/>
            <person name="Fan Y."/>
            <person name="Li X."/>
            <person name="Huang L."/>
            <person name="Hu Y."/>
            <person name="Liang C."/>
            <person name="Hu X."/>
            <person name="Xu J."/>
            <person name="Yu X."/>
        </authorList>
    </citation>
    <scope>NUCLEOTIDE SEQUENCE [LARGE SCALE GENOMIC DNA]</scope>
    <source>
        <strain evidence="1">Henan</strain>
    </source>
</reference>
<dbReference type="AlphaFoldDB" id="G7YWH7"/>
<name>G7YWH7_CLOSI</name>
<reference key="2">
    <citation type="submission" date="2011-10" db="EMBL/GenBank/DDBJ databases">
        <title>The genome and transcriptome sequence of Clonorchis sinensis provide insights into the carcinogenic liver fluke.</title>
        <authorList>
            <person name="Wang X."/>
            <person name="Huang Y."/>
            <person name="Chen W."/>
            <person name="Liu H."/>
            <person name="Guo L."/>
            <person name="Chen Y."/>
            <person name="Luo F."/>
            <person name="Zhou W."/>
            <person name="Sun J."/>
            <person name="Mao Q."/>
            <person name="Liang P."/>
            <person name="Zhou C."/>
            <person name="Tian Y."/>
            <person name="Men J."/>
            <person name="Lv X."/>
            <person name="Huang L."/>
            <person name="Zhou J."/>
            <person name="Hu Y."/>
            <person name="Li R."/>
            <person name="Zhang F."/>
            <person name="Lei H."/>
            <person name="Li X."/>
            <person name="Hu X."/>
            <person name="Liang C."/>
            <person name="Xu J."/>
            <person name="Wu Z."/>
            <person name="Yu X."/>
        </authorList>
    </citation>
    <scope>NUCLEOTIDE SEQUENCE</scope>
    <source>
        <strain>Henan</strain>
    </source>
</reference>
<protein>
    <submittedName>
        <fullName evidence="1">Uncharacterized protein</fullName>
    </submittedName>
</protein>
<sequence>MASKPGIAEYRADLTPSARPLNGSSLRLHDDAQILSSKSGFLKLRTGLTTTYVCTDTTNKYRRDFSKDSIGPSDCKERAEGIAYFFRQDNPMGNYCNIIKNTRDKRLAHVILDVICQPKFLLDGFDDGHLRTQLVAGKDECSKLFVALSRFCYLHLTEVPKAEIYIGMSTHNQGIYTVIFPSLCSKRTLTNHNTSSQCAFSVHPHLSYLTGVYGRYPAPNIHHSFRTMSTASVANDENGCRVDSSSFNSMPSSRVPSKLYVRPHTSPSAVGSGLLRPPFTAPPTVLCTSRSTVNICPVNPNPDTTTSLKFRHCQNTLRLVLTTS</sequence>
<dbReference type="EMBL" id="DF144651">
    <property type="protein sequence ID" value="GAA57307.1"/>
    <property type="molecule type" value="Genomic_DNA"/>
</dbReference>
<evidence type="ECO:0000313" key="2">
    <source>
        <dbReference type="Proteomes" id="UP000008909"/>
    </source>
</evidence>
<gene>
    <name evidence="1" type="ORF">CLF_112512</name>
</gene>
<accession>G7YWH7</accession>
<dbReference type="Proteomes" id="UP000008909">
    <property type="component" value="Unassembled WGS sequence"/>
</dbReference>
<organism evidence="1 2">
    <name type="scientific">Clonorchis sinensis</name>
    <name type="common">Chinese liver fluke</name>
    <dbReference type="NCBI Taxonomy" id="79923"/>
    <lineage>
        <taxon>Eukaryota</taxon>
        <taxon>Metazoa</taxon>
        <taxon>Spiralia</taxon>
        <taxon>Lophotrochozoa</taxon>
        <taxon>Platyhelminthes</taxon>
        <taxon>Trematoda</taxon>
        <taxon>Digenea</taxon>
        <taxon>Opisthorchiida</taxon>
        <taxon>Opisthorchiata</taxon>
        <taxon>Opisthorchiidae</taxon>
        <taxon>Clonorchis</taxon>
    </lineage>
</organism>
<keyword evidence="2" id="KW-1185">Reference proteome</keyword>